<evidence type="ECO:0000256" key="2">
    <source>
        <dbReference type="ARBA" id="ARBA00011738"/>
    </source>
</evidence>
<dbReference type="SUPFAM" id="SSF51445">
    <property type="entry name" value="(Trans)glycosidases"/>
    <property type="match status" value="4"/>
</dbReference>
<keyword evidence="4" id="KW-0325">Glycoprotein</keyword>
<evidence type="ECO:0000256" key="4">
    <source>
        <dbReference type="ARBA" id="ARBA00023180"/>
    </source>
</evidence>
<evidence type="ECO:0000256" key="9">
    <source>
        <dbReference type="SAM" id="SignalP"/>
    </source>
</evidence>
<dbReference type="EMBL" id="VZZW01000996">
    <property type="protein sequence ID" value="NXW34062.1"/>
    <property type="molecule type" value="Genomic_DNA"/>
</dbReference>
<feature type="active site" description="Nucleophile" evidence="6">
    <location>
        <position position="1746"/>
    </location>
</feature>
<dbReference type="InterPro" id="IPR033132">
    <property type="entry name" value="GH_1_N_CS"/>
</dbReference>
<dbReference type="Pfam" id="PF00232">
    <property type="entry name" value="Glyco_hydro_1"/>
    <property type="match status" value="4"/>
</dbReference>
<keyword evidence="5 7" id="KW-0326">Glycosidase</keyword>
<dbReference type="Proteomes" id="UP000556165">
    <property type="component" value="Unassembled WGS sequence"/>
</dbReference>
<dbReference type="PROSITE" id="PS00653">
    <property type="entry name" value="GLYCOSYL_HYDROL_F1_2"/>
    <property type="match status" value="3"/>
</dbReference>
<keyword evidence="3 7" id="KW-0378">Hydrolase</keyword>
<proteinExistence type="inferred from homology"/>
<dbReference type="GO" id="GO:0004553">
    <property type="term" value="F:hydrolase activity, hydrolyzing O-glycosyl compounds"/>
    <property type="evidence" value="ECO:0007669"/>
    <property type="project" value="InterPro"/>
</dbReference>
<feature type="non-terminal residue" evidence="10">
    <location>
        <position position="1"/>
    </location>
</feature>
<dbReference type="InterPro" id="IPR017853">
    <property type="entry name" value="GH"/>
</dbReference>
<feature type="signal peptide" evidence="9">
    <location>
        <begin position="1"/>
        <end position="19"/>
    </location>
</feature>
<comment type="caution">
    <text evidence="10">The sequence shown here is derived from an EMBL/GenBank/DDBJ whole genome shotgun (WGS) entry which is preliminary data.</text>
</comment>
<name>A0A7L4B8E9_9CHAR</name>
<keyword evidence="8" id="KW-1133">Transmembrane helix</keyword>
<gene>
    <name evidence="10" type="primary">Lct</name>
    <name evidence="10" type="ORF">PHASIM_R09254</name>
</gene>
<dbReference type="PANTHER" id="PTHR10353">
    <property type="entry name" value="GLYCOSYL HYDROLASE"/>
    <property type="match status" value="1"/>
</dbReference>
<keyword evidence="11" id="KW-1185">Reference proteome</keyword>
<evidence type="ECO:0000256" key="5">
    <source>
        <dbReference type="ARBA" id="ARBA00023295"/>
    </source>
</evidence>
<keyword evidence="8" id="KW-0812">Transmembrane</keyword>
<dbReference type="FunFam" id="3.20.20.80:FF:000013">
    <property type="entry name" value="lactase-phlorizin hydrolase"/>
    <property type="match status" value="3"/>
</dbReference>
<dbReference type="GO" id="GO:0005975">
    <property type="term" value="P:carbohydrate metabolic process"/>
    <property type="evidence" value="ECO:0007669"/>
    <property type="project" value="InterPro"/>
</dbReference>
<reference evidence="10 11" key="1">
    <citation type="submission" date="2019-09" db="EMBL/GenBank/DDBJ databases">
        <title>Bird 10,000 Genomes (B10K) Project - Family phase.</title>
        <authorList>
            <person name="Zhang G."/>
        </authorList>
    </citation>
    <scope>NUCLEOTIDE SEQUENCE [LARGE SCALE GENOMIC DNA]</scope>
    <source>
        <strain evidence="10">B10K-DU-009-16</strain>
        <tissue evidence="10">Muscle</tissue>
    </source>
</reference>
<evidence type="ECO:0000256" key="1">
    <source>
        <dbReference type="ARBA" id="ARBA00010838"/>
    </source>
</evidence>
<evidence type="ECO:0000256" key="6">
    <source>
        <dbReference type="PROSITE-ProRule" id="PRU10055"/>
    </source>
</evidence>
<evidence type="ECO:0000256" key="7">
    <source>
        <dbReference type="RuleBase" id="RU004468"/>
    </source>
</evidence>
<feature type="transmembrane region" description="Helical" evidence="8">
    <location>
        <begin position="1882"/>
        <end position="1903"/>
    </location>
</feature>
<sequence length="1923" mass="219320">MKLVCKTVIFFLLVSPSLGIDEEFAQNFIAIAGPLPSELVNRWHLQNQVLPKEHQGPAVAEAHDYLCQEDLVASELPRYFSNLRETGVTHYKIFLPWARILPKGDAKKPDEAQVQCCQQLLKTLVAADLKPVVVLHHQHVPSTVVAQAKGRKANAFADLFGEYAEFSFRVFGYLVDVWLTFSDLPEILKSLPYDDPQYQVQALAAAHERAYTIYHKKYSLAGKENGEKDFFFYMTFSQIFLDFLSLSLQYCCGNETDFYKKLSVFQNVWEDIEILIFSLKFLDCGSIEENPFIPLADIVKAINKEEAHVIGYDVNEFLDFSSSHILTSSYSISSKTNTLQENPDAVLAPRSSYQTVWEMFAKQSELERDSFLQDTFPSGFLWGTSTGAFNIEGAWAEDGKGESIWDHFGHAGHVYMNQTADVASDSYYKTNYDVYLLRGLHPQLYKFSISWPRIFPAGTNETFNSKSVDYYNQLINRLLDSNIEPMVTLFHWDLPQALQVLGGWQNDSIIDAFVNYADFCFSTFGDRIKFWITFHEPWVISYAGYGTGEHPPGITDPGVASYKVAHTILKAHAKVWHLYNDKYRSQQLGKVGLVLNSDWAEPKTPTNSEDVRASERYLQFMLGWFAHPIFVNGDYPDILKAQIQEANQQCSTTVAQLPLFTEEEKSWVKGTADFFGLSHYTSRLVSAVTNGTCTPSYESIGNFSLHVDSSWPQTASSWIHVVPWGLRRLLKFVSQEYTGSRIPIYIAGNGMPTGDAGDLINDTQQVDYFRRYINEALKAVKLDAVDVRSYIARSLVDGFEGPEGYSLKFGLHHVNFEDSNRPRTPKASAYFYSSVIEKNGFPHKVLDRFSTPLVFDLPMPPKLPNLPASEVPSKAKVVWHKFSSQTDFERDMYFYGTFPENFTWGVSSSAYQIEGGWDADGKGPSIWDNFTHVPGNIKNNDTGDIACDSYNKVEEDIYLLRALGVKNYRFSLSWPRIFPNGRNNSINSHGVDYYNRLIDGLVTNNITPIVTLYHWDLPQALQDIGGWESSVLIDLFASFADFCFQTFGDRVKFWITFNEPQVIAWVGYGTGEFPPNVKDPGSAPYKVAHILLKAHARVYHTYDDKYRASQRGVIALCPNIDWAEPKTPTDPKDIEAADRYLQFLVGWFTHPIFKNGDYPEVMKWKVGNRSELQNLPSSRLPVFTAEEREYIRGTADVFCFNTYTSKIVTHATTRLKPLSYEYDQEVLTTVDSSWPSSALTGHRAVAWGLRRLLNWIKEEYGNPPIYIIENGVGIKTKSNIDDNTRIFYYKTYIDEALKAYKLDGVNLRGYNAWSFMDNFEWVNGYDPTFGLHQVDFDNPNRPRTPKRSAVYYAEIIRNNGIPLPKEDEFLYGEFPKNFLWSVATAAYQIEGGWRADGKGLSIWDKFSHTPLKISNDDTGDVACDSYHKIEEDVEMLKSLKVSHYRFSISWSRVLPDGTTRYINEMGLNYYERLIDALLAANIMPQVTLYHWDLPQALQNVGGWENDTIVQRFKEYAELLFQRLGDKVKFWITLNEPYNTAYCGYGVGTAAPGISVRPGRAPYVVGHNLIKAHAEAWHLYNETYRAKQGGLISITINSDWAEPRNPHNQEDVDAARQYLQFLLGWFAHPIFKNGDYNEVMKKRIRERSLAQGLKQSRLPEFTESEKQRIKGTYDYFGLNHYTTVLTYNINYPAGVMSYDSDRGVASVSDRSWLNSGSLWLKVTPFGFRKLLRWIKEEYDDPPIYVTENGVSERGALDFNDTWRTHYYRSYINEALKAVVLDGVDLRGYTAWTLMDNFEWAVGFDERFGLYHVNFTDPNLPRRPKGSARFYSQIINCNGFPDPATGPHPCLEPEPEVTPTDMAPEPADSVRFLGLELTSQSAEIALYVLFALSAVGVLGLALLAFKYGKLSKRSRKQSPTELHKL</sequence>
<comment type="similarity">
    <text evidence="1">Belongs to the glycosyl hydrolase 1 family.</text>
</comment>
<feature type="active site" description="Nucleophile" evidence="6">
    <location>
        <position position="1269"/>
    </location>
</feature>
<protein>
    <submittedName>
        <fullName evidence="10">LPH hydrolase</fullName>
    </submittedName>
</protein>
<dbReference type="PANTHER" id="PTHR10353:SF38">
    <property type="entry name" value="LACTASE_PHLORIZIN HYDROLASE"/>
    <property type="match status" value="1"/>
</dbReference>
<dbReference type="Gene3D" id="3.20.20.80">
    <property type="entry name" value="Glycosidases"/>
    <property type="match status" value="4"/>
</dbReference>
<feature type="non-terminal residue" evidence="10">
    <location>
        <position position="1923"/>
    </location>
</feature>
<evidence type="ECO:0000313" key="10">
    <source>
        <dbReference type="EMBL" id="NXW34062.1"/>
    </source>
</evidence>
<dbReference type="InterPro" id="IPR001360">
    <property type="entry name" value="Glyco_hydro_1"/>
</dbReference>
<dbReference type="InterPro" id="IPR018120">
    <property type="entry name" value="Glyco_hydro_1_AS"/>
</dbReference>
<keyword evidence="8" id="KW-0472">Membrane</keyword>
<dbReference type="PROSITE" id="PS00572">
    <property type="entry name" value="GLYCOSYL_HYDROL_F1_1"/>
    <property type="match status" value="2"/>
</dbReference>
<evidence type="ECO:0000313" key="11">
    <source>
        <dbReference type="Proteomes" id="UP000556165"/>
    </source>
</evidence>
<keyword evidence="9" id="KW-0732">Signal</keyword>
<accession>A0A7L4B8E9</accession>
<feature type="chain" id="PRO_5029910298" evidence="9">
    <location>
        <begin position="20"/>
        <end position="1923"/>
    </location>
</feature>
<evidence type="ECO:0000256" key="8">
    <source>
        <dbReference type="SAM" id="Phobius"/>
    </source>
</evidence>
<comment type="subunit">
    <text evidence="2">Homodimer.</text>
</comment>
<organism evidence="10 11">
    <name type="scientific">Phaetusa simplex</name>
    <name type="common">large-billed tern</name>
    <dbReference type="NCBI Taxonomy" id="297813"/>
    <lineage>
        <taxon>Eukaryota</taxon>
        <taxon>Metazoa</taxon>
        <taxon>Chordata</taxon>
        <taxon>Craniata</taxon>
        <taxon>Vertebrata</taxon>
        <taxon>Euteleostomi</taxon>
        <taxon>Archelosauria</taxon>
        <taxon>Archosauria</taxon>
        <taxon>Dinosauria</taxon>
        <taxon>Saurischia</taxon>
        <taxon>Theropoda</taxon>
        <taxon>Coelurosauria</taxon>
        <taxon>Aves</taxon>
        <taxon>Neognathae</taxon>
        <taxon>Neoaves</taxon>
        <taxon>Charadriiformes</taxon>
        <taxon>Laridae</taxon>
        <taxon>Phaetusa</taxon>
    </lineage>
</organism>
<dbReference type="PRINTS" id="PR00131">
    <property type="entry name" value="GLHYDRLASE1"/>
</dbReference>
<evidence type="ECO:0000256" key="3">
    <source>
        <dbReference type="ARBA" id="ARBA00022801"/>
    </source>
</evidence>